<proteinExistence type="predicted"/>
<dbReference type="EMBL" id="REFC01000014">
    <property type="protein sequence ID" value="RMA57778.1"/>
    <property type="molecule type" value="Genomic_DNA"/>
</dbReference>
<dbReference type="AlphaFoldDB" id="A0A3L9YIL8"/>
<dbReference type="Proteomes" id="UP000271339">
    <property type="component" value="Unassembled WGS sequence"/>
</dbReference>
<gene>
    <name evidence="1" type="ORF">BXY75_2583</name>
</gene>
<accession>A0A3L9YIL8</accession>
<dbReference type="SUPFAM" id="SSF49464">
    <property type="entry name" value="Carboxypeptidase regulatory domain-like"/>
    <property type="match status" value="1"/>
</dbReference>
<evidence type="ECO:0008006" key="3">
    <source>
        <dbReference type="Google" id="ProtNLM"/>
    </source>
</evidence>
<evidence type="ECO:0000313" key="2">
    <source>
        <dbReference type="Proteomes" id="UP000271339"/>
    </source>
</evidence>
<name>A0A3L9YIL8_9FLAO</name>
<keyword evidence="2" id="KW-1185">Reference proteome</keyword>
<comment type="caution">
    <text evidence="1">The sequence shown here is derived from an EMBL/GenBank/DDBJ whole genome shotgun (WGS) entry which is preliminary data.</text>
</comment>
<organism evidence="1 2">
    <name type="scientific">Ulvibacter antarcticus</name>
    <dbReference type="NCBI Taxonomy" id="442714"/>
    <lineage>
        <taxon>Bacteria</taxon>
        <taxon>Pseudomonadati</taxon>
        <taxon>Bacteroidota</taxon>
        <taxon>Flavobacteriia</taxon>
        <taxon>Flavobacteriales</taxon>
        <taxon>Flavobacteriaceae</taxon>
        <taxon>Ulvibacter</taxon>
    </lineage>
</organism>
<protein>
    <recommendedName>
        <fullName evidence="3">Carboxypeptidase-like protein</fullName>
    </recommendedName>
</protein>
<evidence type="ECO:0000313" key="1">
    <source>
        <dbReference type="EMBL" id="RMA57778.1"/>
    </source>
</evidence>
<reference evidence="1 2" key="1">
    <citation type="submission" date="2018-10" db="EMBL/GenBank/DDBJ databases">
        <title>Genomic Encyclopedia of Archaeal and Bacterial Type Strains, Phase II (KMG-II): from individual species to whole genera.</title>
        <authorList>
            <person name="Goeker M."/>
        </authorList>
    </citation>
    <scope>NUCLEOTIDE SEQUENCE [LARGE SCALE GENOMIC DNA]</scope>
    <source>
        <strain evidence="1 2">DSM 23424</strain>
    </source>
</reference>
<sequence length="245" mass="28050">MFFSTFISAQTKVLQAKITNDEDVEGIHVLNTTSRYNAITDEYGNFSIGVKRKDTLVISSIAYYPEKIPISDEIFDSGFLTITLTKLINELDEVVLGNNLSGNIATDLKNIKTEKDLNFDDVGIPGFKGIPEEKIVPIVPYFGLATALDIEAMYKHISGYYKKLKIKRKWEAQNMTAAQILSFYGHQFFLEAYNIPKERMYDFMLFCIETSDIQDDFKKENFANVLQILESKSLEYLSRIIEPKE</sequence>
<dbReference type="InterPro" id="IPR008969">
    <property type="entry name" value="CarboxyPept-like_regulatory"/>
</dbReference>